<organism evidence="2 3">
    <name type="scientific">[Actinobacillus] rossii</name>
    <dbReference type="NCBI Taxonomy" id="123820"/>
    <lineage>
        <taxon>Bacteria</taxon>
        <taxon>Pseudomonadati</taxon>
        <taxon>Pseudomonadota</taxon>
        <taxon>Gammaproteobacteria</taxon>
        <taxon>Pasteurellales</taxon>
        <taxon>Pasteurellaceae</taxon>
    </lineage>
</organism>
<keyword evidence="1" id="KW-0812">Transmembrane</keyword>
<keyword evidence="1" id="KW-0472">Membrane</keyword>
<dbReference type="AlphaFoldDB" id="A0A380TXR3"/>
<sequence>MFLFLRDLFAYAVILSALLLTIKIQAFSETMQHIIVIFTPFAFIVLHELIARKFKKEFDNRAYLSAIVGVALFAALGSFSKDELIELGFKIHDAQSFFIFKLYFHIWAILLLPIALRKFFKKD</sequence>
<name>A0A380TXR3_9PAST</name>
<keyword evidence="1" id="KW-1133">Transmembrane helix</keyword>
<protein>
    <submittedName>
        <fullName evidence="2">Uncharacterized protein</fullName>
    </submittedName>
</protein>
<keyword evidence="3" id="KW-1185">Reference proteome</keyword>
<evidence type="ECO:0000313" key="3">
    <source>
        <dbReference type="Proteomes" id="UP000254649"/>
    </source>
</evidence>
<dbReference type="OrthoDB" id="5690637at2"/>
<dbReference type="Proteomes" id="UP000254649">
    <property type="component" value="Unassembled WGS sequence"/>
</dbReference>
<gene>
    <name evidence="2" type="ORF">NCTC10801_01942</name>
</gene>
<proteinExistence type="predicted"/>
<evidence type="ECO:0000313" key="2">
    <source>
        <dbReference type="EMBL" id="SUT93443.1"/>
    </source>
</evidence>
<feature type="transmembrane region" description="Helical" evidence="1">
    <location>
        <begin position="33"/>
        <end position="50"/>
    </location>
</feature>
<feature type="transmembrane region" description="Helical" evidence="1">
    <location>
        <begin position="62"/>
        <end position="80"/>
    </location>
</feature>
<reference evidence="2 3" key="1">
    <citation type="submission" date="2018-06" db="EMBL/GenBank/DDBJ databases">
        <authorList>
            <consortium name="Pathogen Informatics"/>
            <person name="Doyle S."/>
        </authorList>
    </citation>
    <scope>NUCLEOTIDE SEQUENCE [LARGE SCALE GENOMIC DNA]</scope>
    <source>
        <strain evidence="2 3">NCTC10801</strain>
    </source>
</reference>
<feature type="transmembrane region" description="Helical" evidence="1">
    <location>
        <begin position="100"/>
        <end position="120"/>
    </location>
</feature>
<dbReference type="EMBL" id="UFRQ01000003">
    <property type="protein sequence ID" value="SUT93443.1"/>
    <property type="molecule type" value="Genomic_DNA"/>
</dbReference>
<evidence type="ECO:0000256" key="1">
    <source>
        <dbReference type="SAM" id="Phobius"/>
    </source>
</evidence>
<accession>A0A380TXR3</accession>
<feature type="transmembrane region" description="Helical" evidence="1">
    <location>
        <begin position="9"/>
        <end position="27"/>
    </location>
</feature>